<accession>A0A160T5M0</accession>
<proteinExistence type="predicted"/>
<dbReference type="KEGG" id="pbf:CFX0092_A2267"/>
<dbReference type="SMART" id="SM00028">
    <property type="entry name" value="TPR"/>
    <property type="match status" value="4"/>
</dbReference>
<dbReference type="InterPro" id="IPR019734">
    <property type="entry name" value="TPR_rpt"/>
</dbReference>
<dbReference type="AlphaFoldDB" id="A0A160T5M0"/>
<reference evidence="1" key="1">
    <citation type="submission" date="2016-01" db="EMBL/GenBank/DDBJ databases">
        <authorList>
            <person name="Mcilroy J.S."/>
            <person name="Karst M S."/>
            <person name="Albertsen M."/>
        </authorList>
    </citation>
    <scope>NUCLEOTIDE SEQUENCE</scope>
    <source>
        <strain evidence="1">Cfx-K</strain>
    </source>
</reference>
<dbReference type="Pfam" id="PF13424">
    <property type="entry name" value="TPR_12"/>
    <property type="match status" value="2"/>
</dbReference>
<name>A0A160T5M0_9CHLR</name>
<dbReference type="EMBL" id="LN890655">
    <property type="protein sequence ID" value="CUS04145.2"/>
    <property type="molecule type" value="Genomic_DNA"/>
</dbReference>
<evidence type="ECO:0000313" key="2">
    <source>
        <dbReference type="Proteomes" id="UP000215027"/>
    </source>
</evidence>
<dbReference type="Proteomes" id="UP000215027">
    <property type="component" value="Chromosome I"/>
</dbReference>
<gene>
    <name evidence="1" type="ORF">CFX0092_A2267</name>
</gene>
<dbReference type="SUPFAM" id="SSF48452">
    <property type="entry name" value="TPR-like"/>
    <property type="match status" value="2"/>
</dbReference>
<dbReference type="InterPro" id="IPR011990">
    <property type="entry name" value="TPR-like_helical_dom_sf"/>
</dbReference>
<dbReference type="Gene3D" id="1.25.40.10">
    <property type="entry name" value="Tetratricopeptide repeat domain"/>
    <property type="match status" value="1"/>
</dbReference>
<evidence type="ECO:0000313" key="1">
    <source>
        <dbReference type="EMBL" id="CUS04145.2"/>
    </source>
</evidence>
<sequence length="522" mass="56871">MTPTWSAEQQRWVAFYANRLAGQLRQVAAFVDARRDRPDTLRPHFASCLTLLDATADRDDLSPLWLDLVGALHPLPLRWGLWSPWLDVLQVAAGKAGDLNRPALRARFLAHMATLLLETAQADAALIRAGEALDEAGRAGDGYALALAGSRAVGALSGLGRYDEARQLLTSVWQRLDALPPGPAGAPEAAARALLAMEEMDLAREDGRLAEAIAIGDNLIAALAATPGADPHDLATAQRRRATMLWADGRYAAAAEELTRSAALFRAIGDPLAAVFSEGNLGLVYFSMGRFQLAETVKARAIRLAEELNANWWLVRDLGELCGIYMYSGQLERALTYCHRHVELARQLGDRRQLALARDNRGMTLLLLGHHDDARPDIEDSLRYFRDEGMIESTILATVDMALFLRATGEGERAAALAAESSALAAGLDFPVLRLLTTRCRALFQPPGEQQRLLQEALALAEAHERRLDVAGCLFSLAGLAADAAERDRLYDQAAAILRELEAEAWLVGHSPADPPLLPMFY</sequence>
<keyword evidence="2" id="KW-1185">Reference proteome</keyword>
<organism evidence="1 2">
    <name type="scientific">Candidatus Promineifilum breve</name>
    <dbReference type="NCBI Taxonomy" id="1806508"/>
    <lineage>
        <taxon>Bacteria</taxon>
        <taxon>Bacillati</taxon>
        <taxon>Chloroflexota</taxon>
        <taxon>Ardenticatenia</taxon>
        <taxon>Candidatus Promineifilales</taxon>
        <taxon>Candidatus Promineifilaceae</taxon>
        <taxon>Candidatus Promineifilum</taxon>
    </lineage>
</organism>
<evidence type="ECO:0008006" key="3">
    <source>
        <dbReference type="Google" id="ProtNLM"/>
    </source>
</evidence>
<protein>
    <recommendedName>
        <fullName evidence="3">MalT-like TPR region domain-containing protein</fullName>
    </recommendedName>
</protein>